<evidence type="ECO:0000256" key="1">
    <source>
        <dbReference type="ARBA" id="ARBA00004123"/>
    </source>
</evidence>
<evidence type="ECO:0000313" key="8">
    <source>
        <dbReference type="Proteomes" id="UP001206925"/>
    </source>
</evidence>
<organism evidence="7 8">
    <name type="scientific">Ambrosia artemisiifolia</name>
    <name type="common">Common ragweed</name>
    <dbReference type="NCBI Taxonomy" id="4212"/>
    <lineage>
        <taxon>Eukaryota</taxon>
        <taxon>Viridiplantae</taxon>
        <taxon>Streptophyta</taxon>
        <taxon>Embryophyta</taxon>
        <taxon>Tracheophyta</taxon>
        <taxon>Spermatophyta</taxon>
        <taxon>Magnoliopsida</taxon>
        <taxon>eudicotyledons</taxon>
        <taxon>Gunneridae</taxon>
        <taxon>Pentapetalae</taxon>
        <taxon>asterids</taxon>
        <taxon>campanulids</taxon>
        <taxon>Asterales</taxon>
        <taxon>Asteraceae</taxon>
        <taxon>Asteroideae</taxon>
        <taxon>Heliantheae alliance</taxon>
        <taxon>Heliantheae</taxon>
        <taxon>Ambrosia</taxon>
    </lineage>
</organism>
<feature type="non-terminal residue" evidence="7">
    <location>
        <position position="1"/>
    </location>
</feature>
<accession>A0AAD5CRE8</accession>
<keyword evidence="3" id="KW-0238">DNA-binding</keyword>
<dbReference type="Pfam" id="PF03634">
    <property type="entry name" value="TCP"/>
    <property type="match status" value="1"/>
</dbReference>
<dbReference type="GO" id="GO:0005634">
    <property type="term" value="C:nucleus"/>
    <property type="evidence" value="ECO:0007669"/>
    <property type="project" value="UniProtKB-SubCell"/>
</dbReference>
<dbReference type="Proteomes" id="UP001206925">
    <property type="component" value="Unassembled WGS sequence"/>
</dbReference>
<evidence type="ECO:0000256" key="3">
    <source>
        <dbReference type="ARBA" id="ARBA00023125"/>
    </source>
</evidence>
<evidence type="ECO:0000313" key="7">
    <source>
        <dbReference type="EMBL" id="KAI7746444.1"/>
    </source>
</evidence>
<protein>
    <recommendedName>
        <fullName evidence="6">TCP domain-containing protein</fullName>
    </recommendedName>
</protein>
<dbReference type="InterPro" id="IPR005333">
    <property type="entry name" value="Transcription_factor_TCP"/>
</dbReference>
<dbReference type="GO" id="GO:0003700">
    <property type="term" value="F:DNA-binding transcription factor activity"/>
    <property type="evidence" value="ECO:0007669"/>
    <property type="project" value="InterPro"/>
</dbReference>
<sequence>SVISASRKRVAASKKDRHSKIFTAQGARDRRVRLSIDISRKFFGLQDLLGYDKASKTLDWLFQRSMAAIKDLVEEMKHTSSSTLSDQCEQVFMEKGSEYLIKNGRKKKVAKCINGGKKKKKNIQEHKSRAHVDLATRSNCGNQVQSQSNHEVKIGEPLTQEKVPKPYSLLYNSQHNYVDLKVSRSKSKAHINLISQQPDLCDHCEILIDVGAILEGCKSIYNSCDFS</sequence>
<gene>
    <name evidence="7" type="ORF">M8C21_001992</name>
</gene>
<dbReference type="GO" id="GO:2000032">
    <property type="term" value="P:regulation of secondary shoot formation"/>
    <property type="evidence" value="ECO:0007669"/>
    <property type="project" value="TreeGrafter"/>
</dbReference>
<reference evidence="7" key="1">
    <citation type="submission" date="2022-06" db="EMBL/GenBank/DDBJ databases">
        <title>Uncovering the hologenomic basis of an extraordinary plant invasion.</title>
        <authorList>
            <person name="Bieker V.C."/>
            <person name="Martin M.D."/>
            <person name="Gilbert T."/>
            <person name="Hodgins K."/>
            <person name="Battlay P."/>
            <person name="Petersen B."/>
            <person name="Wilson J."/>
        </authorList>
    </citation>
    <scope>NUCLEOTIDE SEQUENCE</scope>
    <source>
        <strain evidence="7">AA19_3_7</strain>
        <tissue evidence="7">Leaf</tissue>
    </source>
</reference>
<dbReference type="PROSITE" id="PS51369">
    <property type="entry name" value="TCP"/>
    <property type="match status" value="1"/>
</dbReference>
<comment type="subcellular location">
    <subcellularLocation>
        <location evidence="1">Nucleus</location>
    </subcellularLocation>
</comment>
<evidence type="ECO:0000256" key="2">
    <source>
        <dbReference type="ARBA" id="ARBA00023015"/>
    </source>
</evidence>
<comment type="caution">
    <text evidence="7">The sequence shown here is derived from an EMBL/GenBank/DDBJ whole genome shotgun (WGS) entry which is preliminary data.</text>
</comment>
<evidence type="ECO:0000256" key="5">
    <source>
        <dbReference type="ARBA" id="ARBA00023242"/>
    </source>
</evidence>
<evidence type="ECO:0000256" key="4">
    <source>
        <dbReference type="ARBA" id="ARBA00023163"/>
    </source>
</evidence>
<dbReference type="EMBL" id="JAMZMK010006978">
    <property type="protein sequence ID" value="KAI7746444.1"/>
    <property type="molecule type" value="Genomic_DNA"/>
</dbReference>
<keyword evidence="2" id="KW-0805">Transcription regulation</keyword>
<feature type="domain" description="TCP" evidence="6">
    <location>
        <begin position="14"/>
        <end position="72"/>
    </location>
</feature>
<dbReference type="PANTHER" id="PTHR31072">
    <property type="entry name" value="TRANSCRIPTION FACTOR TCP4-RELATED"/>
    <property type="match status" value="1"/>
</dbReference>
<proteinExistence type="predicted"/>
<dbReference type="GO" id="GO:0043565">
    <property type="term" value="F:sequence-specific DNA binding"/>
    <property type="evidence" value="ECO:0007669"/>
    <property type="project" value="TreeGrafter"/>
</dbReference>
<dbReference type="AlphaFoldDB" id="A0AAD5CRE8"/>
<keyword evidence="8" id="KW-1185">Reference proteome</keyword>
<dbReference type="InterPro" id="IPR017887">
    <property type="entry name" value="TF_TCP_subgr"/>
</dbReference>
<evidence type="ECO:0000259" key="6">
    <source>
        <dbReference type="PROSITE" id="PS51369"/>
    </source>
</evidence>
<keyword evidence="4" id="KW-0804">Transcription</keyword>
<keyword evidence="5" id="KW-0539">Nucleus</keyword>
<name>A0AAD5CRE8_AMBAR</name>
<dbReference type="PANTHER" id="PTHR31072:SF224">
    <property type="entry name" value="TRANSCRIPTION FACTOR TCP1"/>
    <property type="match status" value="1"/>
</dbReference>